<dbReference type="InterPro" id="IPR016024">
    <property type="entry name" value="ARM-type_fold"/>
</dbReference>
<dbReference type="InterPro" id="IPR011989">
    <property type="entry name" value="ARM-like"/>
</dbReference>
<dbReference type="PANTHER" id="PTHR46975:SF2">
    <property type="entry name" value="PROTEIN SWEETIE"/>
    <property type="match status" value="1"/>
</dbReference>
<accession>A0A2N9G521</accession>
<dbReference type="GO" id="GO:0005975">
    <property type="term" value="P:carbohydrate metabolic process"/>
    <property type="evidence" value="ECO:0007669"/>
    <property type="project" value="InterPro"/>
</dbReference>
<gene>
    <name evidence="1" type="ORF">FSB_LOCUS22382</name>
</gene>
<organism evidence="1">
    <name type="scientific">Fagus sylvatica</name>
    <name type="common">Beechnut</name>
    <dbReference type="NCBI Taxonomy" id="28930"/>
    <lineage>
        <taxon>Eukaryota</taxon>
        <taxon>Viridiplantae</taxon>
        <taxon>Streptophyta</taxon>
        <taxon>Embryophyta</taxon>
        <taxon>Tracheophyta</taxon>
        <taxon>Spermatophyta</taxon>
        <taxon>Magnoliopsida</taxon>
        <taxon>eudicotyledons</taxon>
        <taxon>Gunneridae</taxon>
        <taxon>Pentapetalae</taxon>
        <taxon>rosids</taxon>
        <taxon>fabids</taxon>
        <taxon>Fagales</taxon>
        <taxon>Fagaceae</taxon>
        <taxon>Fagus</taxon>
    </lineage>
</organism>
<name>A0A2N9G521_FAGSY</name>
<sequence length="578" mass="62398">MLQNALEGSGGSAASSAYTEAYRLIMRFAIGDKSFVVRIAAARCLKAFANIGGPGLGLGELDNSASYCALDDPVSSVRDAFAEALGSLLALGMNPEAQVQPRGKGPFPPAKKLEGGLQKHLALPFAKEVNALDYPVTGSDGWDQLLVAIGARSKDIRVGLTLSWVFFLQVYNGNPVSPSASASLYSPPVEDDNLCPTLPGLPLPRQPAKPLRPWLLPLPDVFIPNTCTNTIRLAWAIRLKYLHPDSELQNFAMEVMDMLRADTSVDAHALACVLYILRVGITDQMTEPTQRSFLVFLGKQLQSPDASPSMKISALRTLSYTLKTLGEVPFEFKEVLDNTVMAAVSHPSQLVRVEAALALRALAEVDPTCVGGLISYGVTTLNALRENVSFEKECSRSICVQYGHGEDFGLSVLLRLCLELETRVELCNLISSSSNDTSSCKSTVEGDIMGSGPIKFQNRMASLAPPPQPQTSPPLQPSYHLTHHSFWLTLSHLSHPTPTGHNLKLSPTPPNGSSAVFFNSSRGLRQGDLLSPPLFLLMMEILSWMLKEMEVGGFIRGFHVGSGGVDGLAISHLLFADE</sequence>
<reference evidence="1" key="1">
    <citation type="submission" date="2018-02" db="EMBL/GenBank/DDBJ databases">
        <authorList>
            <person name="Cohen D.B."/>
            <person name="Kent A.D."/>
        </authorList>
    </citation>
    <scope>NUCLEOTIDE SEQUENCE</scope>
</reference>
<dbReference type="PANTHER" id="PTHR46975">
    <property type="entry name" value="PROTEIN SWEETIE"/>
    <property type="match status" value="1"/>
</dbReference>
<evidence type="ECO:0000313" key="1">
    <source>
        <dbReference type="EMBL" id="SPC94500.1"/>
    </source>
</evidence>
<dbReference type="Gene3D" id="1.25.10.10">
    <property type="entry name" value="Leucine-rich Repeat Variant"/>
    <property type="match status" value="1"/>
</dbReference>
<dbReference type="AlphaFoldDB" id="A0A2N9G521"/>
<protein>
    <submittedName>
        <fullName evidence="1">Uncharacterized protein</fullName>
    </submittedName>
</protein>
<dbReference type="InterPro" id="IPR044218">
    <property type="entry name" value="SWEETIE"/>
</dbReference>
<dbReference type="EMBL" id="OIVN01001483">
    <property type="protein sequence ID" value="SPC94500.1"/>
    <property type="molecule type" value="Genomic_DNA"/>
</dbReference>
<proteinExistence type="predicted"/>
<dbReference type="SUPFAM" id="SSF48371">
    <property type="entry name" value="ARM repeat"/>
    <property type="match status" value="1"/>
</dbReference>